<feature type="region of interest" description="Disordered" evidence="1">
    <location>
        <begin position="79"/>
        <end position="106"/>
    </location>
</feature>
<dbReference type="PANTHER" id="PTHR47204:SF1">
    <property type="entry name" value="RIBONUCLEASE H2 SUBUNIT C"/>
    <property type="match status" value="1"/>
</dbReference>
<protein>
    <submittedName>
        <fullName evidence="2">Ribonuclease H2, subunit C</fullName>
    </submittedName>
</protein>
<evidence type="ECO:0000313" key="2">
    <source>
        <dbReference type="EMBL" id="KAH7322955.1"/>
    </source>
</evidence>
<keyword evidence="3" id="KW-1185">Reference proteome</keyword>
<feature type="compositionally biased region" description="Basic and acidic residues" evidence="1">
    <location>
        <begin position="85"/>
        <end position="95"/>
    </location>
</feature>
<comment type="caution">
    <text evidence="2">The sequence shown here is derived from an EMBL/GenBank/DDBJ whole genome shotgun (WGS) entry which is preliminary data.</text>
</comment>
<dbReference type="InterPro" id="IPR013924">
    <property type="entry name" value="RNase_H2_suC"/>
</dbReference>
<dbReference type="EMBL" id="JAGPNK010000004">
    <property type="protein sequence ID" value="KAH7322955.1"/>
    <property type="molecule type" value="Genomic_DNA"/>
</dbReference>
<proteinExistence type="predicted"/>
<dbReference type="Pfam" id="PF08615">
    <property type="entry name" value="RNase_H2_suC"/>
    <property type="match status" value="1"/>
</dbReference>
<reference evidence="2" key="1">
    <citation type="journal article" date="2021" name="Nat. Commun.">
        <title>Genetic determinants of endophytism in the Arabidopsis root mycobiome.</title>
        <authorList>
            <person name="Mesny F."/>
            <person name="Miyauchi S."/>
            <person name="Thiergart T."/>
            <person name="Pickel B."/>
            <person name="Atanasova L."/>
            <person name="Karlsson M."/>
            <person name="Huettel B."/>
            <person name="Barry K.W."/>
            <person name="Haridas S."/>
            <person name="Chen C."/>
            <person name="Bauer D."/>
            <person name="Andreopoulos W."/>
            <person name="Pangilinan J."/>
            <person name="LaButti K."/>
            <person name="Riley R."/>
            <person name="Lipzen A."/>
            <person name="Clum A."/>
            <person name="Drula E."/>
            <person name="Henrissat B."/>
            <person name="Kohler A."/>
            <person name="Grigoriev I.V."/>
            <person name="Martin F.M."/>
            <person name="Hacquard S."/>
        </authorList>
    </citation>
    <scope>NUCLEOTIDE SEQUENCE</scope>
    <source>
        <strain evidence="2">MPI-CAGE-CH-0235</strain>
    </source>
</reference>
<dbReference type="GO" id="GO:0006401">
    <property type="term" value="P:RNA catabolic process"/>
    <property type="evidence" value="ECO:0007669"/>
    <property type="project" value="InterPro"/>
</dbReference>
<evidence type="ECO:0000313" key="3">
    <source>
        <dbReference type="Proteomes" id="UP000813444"/>
    </source>
</evidence>
<dbReference type="OrthoDB" id="6222486at2759"/>
<evidence type="ECO:0000256" key="1">
    <source>
        <dbReference type="SAM" id="MobiDB-lite"/>
    </source>
</evidence>
<name>A0A8K0WUV9_9HYPO</name>
<dbReference type="PANTHER" id="PTHR47204">
    <property type="entry name" value="OS02G0168900 PROTEIN"/>
    <property type="match status" value="1"/>
</dbReference>
<dbReference type="AlphaFoldDB" id="A0A8K0WUV9"/>
<dbReference type="CDD" id="cd09271">
    <property type="entry name" value="RNase_H2-C"/>
    <property type="match status" value="1"/>
</dbReference>
<dbReference type="Proteomes" id="UP000813444">
    <property type="component" value="Unassembled WGS sequence"/>
</dbReference>
<sequence length="158" mass="17701">MSQPILSLQEEDSIPKGAANLLPCRIHHNGSIDPIAGYWSPIEGEDGIGTVYFRGRKLRGKKMKLPKDFRGIVAARPVPQVQELPRTDIPSREGEGASQQSEKPEVMKVTAEFDEITLWGHEVLVDVEEDPYVRGLEEWLQVADQIHSYESPGEQAKK</sequence>
<dbReference type="GO" id="GO:0032299">
    <property type="term" value="C:ribonuclease H2 complex"/>
    <property type="evidence" value="ECO:0007669"/>
    <property type="project" value="InterPro"/>
</dbReference>
<gene>
    <name evidence="2" type="ORF">B0I35DRAFT_426801</name>
</gene>
<dbReference type="Gene3D" id="2.40.128.680">
    <property type="match status" value="1"/>
</dbReference>
<organism evidence="2 3">
    <name type="scientific">Stachybotrys elegans</name>
    <dbReference type="NCBI Taxonomy" id="80388"/>
    <lineage>
        <taxon>Eukaryota</taxon>
        <taxon>Fungi</taxon>
        <taxon>Dikarya</taxon>
        <taxon>Ascomycota</taxon>
        <taxon>Pezizomycotina</taxon>
        <taxon>Sordariomycetes</taxon>
        <taxon>Hypocreomycetidae</taxon>
        <taxon>Hypocreales</taxon>
        <taxon>Stachybotryaceae</taxon>
        <taxon>Stachybotrys</taxon>
    </lineage>
</organism>
<accession>A0A8K0WUV9</accession>